<feature type="domain" description="Peptidase M24" evidence="1">
    <location>
        <begin position="140"/>
        <end position="373"/>
    </location>
</feature>
<sequence length="390" mass="43280">MNKFLPEEELEQRISRIREMAVETGYDAVLISTNANIYYTSGYVFSGFVYVSVDGGCLFFVHRPVGLEHEKVVYVRKPEQIAEKLESMGRKLPEKLGLELGRIPYLQALRLAAAFSQRELLDCSALLAKARSVKTDFELEKLKKSGVHHCQSYSRISGLFHEGMTDKEFQIEIEHRLRLDGCLGQFRIAGGSMELFMGNLLVGENADEPSPYDFAMGGEGLDNSLPVGCNDSIMRPGNSVMIDMNGNFTGYMTDMTRTYYVQRIDDKAKAAHNLSISIHRALSDFIRPGVEAKAAYELAKKMADDAGFSDYFMGHRQKAGFIGHGVGIEVNELPVIAPKSRDVFEKGNVIALEPKFVIPGTGAVGIENTYVVGDDGLECITDFPEELSEL</sequence>
<evidence type="ECO:0000313" key="4">
    <source>
        <dbReference type="Proteomes" id="UP000823598"/>
    </source>
</evidence>
<dbReference type="PANTHER" id="PTHR46112:SF2">
    <property type="entry name" value="XAA-PRO AMINOPEPTIDASE P-RELATED"/>
    <property type="match status" value="1"/>
</dbReference>
<dbReference type="Gene3D" id="3.40.350.10">
    <property type="entry name" value="Creatinase/prolidase N-terminal domain"/>
    <property type="match status" value="1"/>
</dbReference>
<keyword evidence="3" id="KW-0645">Protease</keyword>
<dbReference type="Pfam" id="PF00557">
    <property type="entry name" value="Peptidase_M24"/>
    <property type="match status" value="1"/>
</dbReference>
<accession>A0A9D9IPV2</accession>
<dbReference type="InterPro" id="IPR000587">
    <property type="entry name" value="Creatinase_N"/>
</dbReference>
<dbReference type="SUPFAM" id="SSF53092">
    <property type="entry name" value="Creatinase/prolidase N-terminal domain"/>
    <property type="match status" value="1"/>
</dbReference>
<dbReference type="InterPro" id="IPR050659">
    <property type="entry name" value="Peptidase_M24B"/>
</dbReference>
<dbReference type="PANTHER" id="PTHR46112">
    <property type="entry name" value="AMINOPEPTIDASE"/>
    <property type="match status" value="1"/>
</dbReference>
<keyword evidence="3" id="KW-0031">Aminopeptidase</keyword>
<evidence type="ECO:0000313" key="3">
    <source>
        <dbReference type="EMBL" id="MBO8476542.1"/>
    </source>
</evidence>
<dbReference type="GO" id="GO:0004177">
    <property type="term" value="F:aminopeptidase activity"/>
    <property type="evidence" value="ECO:0007669"/>
    <property type="project" value="UniProtKB-KW"/>
</dbReference>
<evidence type="ECO:0000259" key="2">
    <source>
        <dbReference type="Pfam" id="PF01321"/>
    </source>
</evidence>
<dbReference type="InterPro" id="IPR029149">
    <property type="entry name" value="Creatin/AminoP/Spt16_N"/>
</dbReference>
<name>A0A9D9IPV2_9BACT</name>
<comment type="caution">
    <text evidence="3">The sequence shown here is derived from an EMBL/GenBank/DDBJ whole genome shotgun (WGS) entry which is preliminary data.</text>
</comment>
<dbReference type="Pfam" id="PF01321">
    <property type="entry name" value="Creatinase_N"/>
    <property type="match status" value="1"/>
</dbReference>
<protein>
    <submittedName>
        <fullName evidence="3">Aminopeptidase P family protein</fullName>
    </submittedName>
</protein>
<dbReference type="Proteomes" id="UP000823598">
    <property type="component" value="Unassembled WGS sequence"/>
</dbReference>
<gene>
    <name evidence="3" type="ORF">IAB88_06070</name>
</gene>
<feature type="domain" description="Creatinase N-terminal" evidence="2">
    <location>
        <begin position="13"/>
        <end position="133"/>
    </location>
</feature>
<evidence type="ECO:0000259" key="1">
    <source>
        <dbReference type="Pfam" id="PF00557"/>
    </source>
</evidence>
<dbReference type="EMBL" id="JADIMC010000066">
    <property type="protein sequence ID" value="MBO8476542.1"/>
    <property type="molecule type" value="Genomic_DNA"/>
</dbReference>
<reference evidence="3" key="1">
    <citation type="submission" date="2020-10" db="EMBL/GenBank/DDBJ databases">
        <authorList>
            <person name="Gilroy R."/>
        </authorList>
    </citation>
    <scope>NUCLEOTIDE SEQUENCE</scope>
    <source>
        <strain evidence="3">6919</strain>
    </source>
</reference>
<reference evidence="3" key="2">
    <citation type="journal article" date="2021" name="PeerJ">
        <title>Extensive microbial diversity within the chicken gut microbiome revealed by metagenomics and culture.</title>
        <authorList>
            <person name="Gilroy R."/>
            <person name="Ravi A."/>
            <person name="Getino M."/>
            <person name="Pursley I."/>
            <person name="Horton D.L."/>
            <person name="Alikhan N.F."/>
            <person name="Baker D."/>
            <person name="Gharbi K."/>
            <person name="Hall N."/>
            <person name="Watson M."/>
            <person name="Adriaenssens E.M."/>
            <person name="Foster-Nyarko E."/>
            <person name="Jarju S."/>
            <person name="Secka A."/>
            <person name="Antonio M."/>
            <person name="Oren A."/>
            <person name="Chaudhuri R.R."/>
            <person name="La Ragione R."/>
            <person name="Hildebrand F."/>
            <person name="Pallen M.J."/>
        </authorList>
    </citation>
    <scope>NUCLEOTIDE SEQUENCE</scope>
    <source>
        <strain evidence="3">6919</strain>
    </source>
</reference>
<dbReference type="CDD" id="cd01066">
    <property type="entry name" value="APP_MetAP"/>
    <property type="match status" value="1"/>
</dbReference>
<dbReference type="SUPFAM" id="SSF55920">
    <property type="entry name" value="Creatinase/aminopeptidase"/>
    <property type="match status" value="1"/>
</dbReference>
<dbReference type="Gene3D" id="3.90.230.10">
    <property type="entry name" value="Creatinase/methionine aminopeptidase superfamily"/>
    <property type="match status" value="1"/>
</dbReference>
<keyword evidence="3" id="KW-0378">Hydrolase</keyword>
<organism evidence="3 4">
    <name type="scientific">Candidatus Limisoma faecipullorum</name>
    <dbReference type="NCBI Taxonomy" id="2840854"/>
    <lineage>
        <taxon>Bacteria</taxon>
        <taxon>Pseudomonadati</taxon>
        <taxon>Bacteroidota</taxon>
        <taxon>Bacteroidia</taxon>
        <taxon>Bacteroidales</taxon>
        <taxon>Candidatus Limisoma</taxon>
    </lineage>
</organism>
<dbReference type="InterPro" id="IPR000994">
    <property type="entry name" value="Pept_M24"/>
</dbReference>
<dbReference type="AlphaFoldDB" id="A0A9D9IPV2"/>
<dbReference type="InterPro" id="IPR036005">
    <property type="entry name" value="Creatinase/aminopeptidase-like"/>
</dbReference>
<proteinExistence type="predicted"/>